<evidence type="ECO:0000256" key="6">
    <source>
        <dbReference type="RuleBase" id="RU003330"/>
    </source>
</evidence>
<dbReference type="EMBL" id="QMDV01000003">
    <property type="protein sequence ID" value="RAU82228.1"/>
    <property type="molecule type" value="Genomic_DNA"/>
</dbReference>
<reference evidence="8 9" key="1">
    <citation type="submission" date="2018-06" db="EMBL/GenBank/DDBJ databases">
        <authorList>
            <person name="Liu Z.-W."/>
        </authorList>
    </citation>
    <scope>NUCLEOTIDE SEQUENCE [LARGE SCALE GENOMIC DNA]</scope>
    <source>
        <strain evidence="8 9">2b14</strain>
    </source>
</reference>
<dbReference type="GO" id="GO:0004017">
    <property type="term" value="F:AMP kinase activity"/>
    <property type="evidence" value="ECO:0007669"/>
    <property type="project" value="UniProtKB-UniRule"/>
</dbReference>
<keyword evidence="5 7" id="KW-0067">ATP-binding</keyword>
<dbReference type="NCBIfam" id="NF001381">
    <property type="entry name" value="PRK00279.1-3"/>
    <property type="match status" value="1"/>
</dbReference>
<evidence type="ECO:0000313" key="9">
    <source>
        <dbReference type="Proteomes" id="UP000251692"/>
    </source>
</evidence>
<dbReference type="GO" id="GO:0005737">
    <property type="term" value="C:cytoplasm"/>
    <property type="evidence" value="ECO:0007669"/>
    <property type="project" value="UniProtKB-SubCell"/>
</dbReference>
<gene>
    <name evidence="5" type="primary">adk</name>
    <name evidence="8" type="ORF">DP923_10555</name>
</gene>
<comment type="caution">
    <text evidence="8">The sequence shown here is derived from an EMBL/GenBank/DDBJ whole genome shotgun (WGS) entry which is preliminary data.</text>
</comment>
<feature type="binding site" evidence="5">
    <location>
        <position position="32"/>
    </location>
    <ligand>
        <name>AMP</name>
        <dbReference type="ChEBI" id="CHEBI:456215"/>
    </ligand>
</feature>
<feature type="binding site" evidence="5">
    <location>
        <position position="146"/>
    </location>
    <ligand>
        <name>AMP</name>
        <dbReference type="ChEBI" id="CHEBI:456215"/>
    </ligand>
</feature>
<reference evidence="8 9" key="2">
    <citation type="submission" date="2018-07" db="EMBL/GenBank/DDBJ databases">
        <title>Pontibacter sp. 2b14 genomic sequence and assembly.</title>
        <authorList>
            <person name="Du Z.-J."/>
        </authorList>
    </citation>
    <scope>NUCLEOTIDE SEQUENCE [LARGE SCALE GENOMIC DNA]</scope>
    <source>
        <strain evidence="8 9">2b14</strain>
    </source>
</reference>
<feature type="binding site" evidence="5">
    <location>
        <position position="93"/>
    </location>
    <ligand>
        <name>AMP</name>
        <dbReference type="ChEBI" id="CHEBI:456215"/>
    </ligand>
</feature>
<comment type="similarity">
    <text evidence="5 6">Belongs to the adenylate kinase family.</text>
</comment>
<feature type="binding site" evidence="5">
    <location>
        <begin position="86"/>
        <end position="89"/>
    </location>
    <ligand>
        <name>AMP</name>
        <dbReference type="ChEBI" id="CHEBI:456215"/>
    </ligand>
</feature>
<sequence>MLNIVLFGPPGAGKGTQSQKLIDKYNLIHLSTGDLLRSEIAAGTSLGLEAKQLMDKGLLVPDEVVIGMIDNKLKEHREAAGFIFDGFPRTVPQAQGLDKLLLENNTEISCMIALKVDDEELTKRLLIRGQTSGRPDDQNEELIRRRVQEYNSKTTPVADYYAGQGKFCSVQGIGDIEEIFASLCREIDALKERDEKKN</sequence>
<dbReference type="Gene3D" id="3.40.50.300">
    <property type="entry name" value="P-loop containing nucleotide triphosphate hydrolases"/>
    <property type="match status" value="1"/>
</dbReference>
<dbReference type="GO" id="GO:0044209">
    <property type="term" value="P:AMP salvage"/>
    <property type="evidence" value="ECO:0007669"/>
    <property type="project" value="UniProtKB-UniRule"/>
</dbReference>
<comment type="catalytic activity">
    <reaction evidence="5 7">
        <text>AMP + ATP = 2 ADP</text>
        <dbReference type="Rhea" id="RHEA:12973"/>
        <dbReference type="ChEBI" id="CHEBI:30616"/>
        <dbReference type="ChEBI" id="CHEBI:456215"/>
        <dbReference type="ChEBI" id="CHEBI:456216"/>
        <dbReference type="EC" id="2.7.4.3"/>
    </reaction>
</comment>
<dbReference type="Proteomes" id="UP000251692">
    <property type="component" value="Unassembled WGS sequence"/>
</dbReference>
<feature type="binding site" evidence="5">
    <location>
        <begin position="11"/>
        <end position="16"/>
    </location>
    <ligand>
        <name>ATP</name>
        <dbReference type="ChEBI" id="CHEBI:30616"/>
    </ligand>
</feature>
<organism evidence="8 9">
    <name type="scientific">Pontibacter arcticus</name>
    <dbReference type="NCBI Taxonomy" id="2080288"/>
    <lineage>
        <taxon>Bacteria</taxon>
        <taxon>Pseudomonadati</taxon>
        <taxon>Bacteroidota</taxon>
        <taxon>Cytophagia</taxon>
        <taxon>Cytophagales</taxon>
        <taxon>Hymenobacteraceae</taxon>
        <taxon>Pontibacter</taxon>
    </lineage>
</organism>
<proteinExistence type="inferred from homology"/>
<dbReference type="PANTHER" id="PTHR23359">
    <property type="entry name" value="NUCLEOTIDE KINASE"/>
    <property type="match status" value="1"/>
</dbReference>
<dbReference type="CDD" id="cd01428">
    <property type="entry name" value="ADK"/>
    <property type="match status" value="1"/>
</dbReference>
<dbReference type="AlphaFoldDB" id="A0A364RD02"/>
<dbReference type="RefSeq" id="WP_112305821.1">
    <property type="nucleotide sequence ID" value="NZ_QMDV01000003.1"/>
</dbReference>
<feature type="region of interest" description="NMP" evidence="5">
    <location>
        <begin position="31"/>
        <end position="60"/>
    </location>
</feature>
<protein>
    <recommendedName>
        <fullName evidence="5 7">Adenylate kinase</fullName>
        <shortName evidence="5">AK</shortName>
        <ecNumber evidence="5 7">2.7.4.3</ecNumber>
    </recommendedName>
    <alternativeName>
        <fullName evidence="5">ATP-AMP transphosphorylase</fullName>
    </alternativeName>
    <alternativeName>
        <fullName evidence="5">ATP:AMP phosphotransferase</fullName>
    </alternativeName>
    <alternativeName>
        <fullName evidence="5">Adenylate monophosphate kinase</fullName>
    </alternativeName>
</protein>
<dbReference type="HAMAP" id="MF_00235">
    <property type="entry name" value="Adenylate_kinase_Adk"/>
    <property type="match status" value="1"/>
</dbReference>
<keyword evidence="5" id="KW-0963">Cytoplasm</keyword>
<dbReference type="NCBIfam" id="NF011104">
    <property type="entry name" value="PRK14531.1"/>
    <property type="match status" value="1"/>
</dbReference>
<dbReference type="NCBIfam" id="NF011105">
    <property type="entry name" value="PRK14532.1"/>
    <property type="match status" value="1"/>
</dbReference>
<accession>A0A364RD02</accession>
<dbReference type="InterPro" id="IPR000850">
    <property type="entry name" value="Adenylat/UMP-CMP_kin"/>
</dbReference>
<dbReference type="EC" id="2.7.4.3" evidence="5 7"/>
<dbReference type="OrthoDB" id="9805030at2"/>
<feature type="binding site" evidence="5">
    <location>
        <position position="174"/>
    </location>
    <ligand>
        <name>ATP</name>
        <dbReference type="ChEBI" id="CHEBI:30616"/>
    </ligand>
</feature>
<evidence type="ECO:0000256" key="4">
    <source>
        <dbReference type="ARBA" id="ARBA00022777"/>
    </source>
</evidence>
<dbReference type="InterPro" id="IPR033690">
    <property type="entry name" value="Adenylat_kinase_CS"/>
</dbReference>
<dbReference type="SUPFAM" id="SSF52540">
    <property type="entry name" value="P-loop containing nucleoside triphosphate hydrolases"/>
    <property type="match status" value="1"/>
</dbReference>
<keyword evidence="9" id="KW-1185">Reference proteome</keyword>
<keyword evidence="3 5" id="KW-0547">Nucleotide-binding</keyword>
<comment type="subcellular location">
    <subcellularLocation>
        <location evidence="5 7">Cytoplasm</location>
    </subcellularLocation>
</comment>
<name>A0A364RD02_9BACT</name>
<feature type="binding site" evidence="5">
    <location>
        <begin position="58"/>
        <end position="60"/>
    </location>
    <ligand>
        <name>AMP</name>
        <dbReference type="ChEBI" id="CHEBI:456215"/>
    </ligand>
</feature>
<dbReference type="NCBIfam" id="NF011101">
    <property type="entry name" value="PRK14528.1"/>
    <property type="match status" value="1"/>
</dbReference>
<dbReference type="InterPro" id="IPR027417">
    <property type="entry name" value="P-loop_NTPase"/>
</dbReference>
<evidence type="ECO:0000256" key="2">
    <source>
        <dbReference type="ARBA" id="ARBA00022727"/>
    </source>
</evidence>
<dbReference type="PRINTS" id="PR00094">
    <property type="entry name" value="ADENYLTKNASE"/>
</dbReference>
<evidence type="ECO:0000256" key="3">
    <source>
        <dbReference type="ARBA" id="ARBA00022741"/>
    </source>
</evidence>
<evidence type="ECO:0000256" key="7">
    <source>
        <dbReference type="RuleBase" id="RU003331"/>
    </source>
</evidence>
<feature type="binding site" evidence="5">
    <location>
        <position position="37"/>
    </location>
    <ligand>
        <name>AMP</name>
        <dbReference type="ChEBI" id="CHEBI:456215"/>
    </ligand>
</feature>
<comment type="domain">
    <text evidence="5">Consists of three domains, a large central CORE domain and two small peripheral domains, NMPbind and LID, which undergo movements during catalysis. The LID domain closes over the site of phosphoryl transfer upon ATP binding. Assembling and dissambling the active center during each catalytic cycle provides an effective means to prevent ATP hydrolysis.</text>
</comment>
<keyword evidence="2 5" id="KW-0545">Nucleotide biosynthesis</keyword>
<dbReference type="PROSITE" id="PS00113">
    <property type="entry name" value="ADENYLATE_KINASE"/>
    <property type="match status" value="1"/>
</dbReference>
<dbReference type="GO" id="GO:0005524">
    <property type="term" value="F:ATP binding"/>
    <property type="evidence" value="ECO:0007669"/>
    <property type="project" value="UniProtKB-UniRule"/>
</dbReference>
<evidence type="ECO:0000256" key="5">
    <source>
        <dbReference type="HAMAP-Rule" id="MF_00235"/>
    </source>
</evidence>
<dbReference type="NCBIfam" id="NF011100">
    <property type="entry name" value="PRK14527.1"/>
    <property type="match status" value="1"/>
</dbReference>
<evidence type="ECO:0000313" key="8">
    <source>
        <dbReference type="EMBL" id="RAU82228.1"/>
    </source>
</evidence>
<dbReference type="Pfam" id="PF00406">
    <property type="entry name" value="ADK"/>
    <property type="match status" value="1"/>
</dbReference>
<comment type="caution">
    <text evidence="5">Lacks conserved residue(s) required for the propagation of feature annotation.</text>
</comment>
<comment type="function">
    <text evidence="5">Catalyzes the reversible transfer of the terminal phosphate group between ATP and AMP. Plays an important role in cellular energy homeostasis and in adenine nucleotide metabolism.</text>
</comment>
<feature type="binding site" evidence="5">
    <location>
        <position position="134"/>
    </location>
    <ligand>
        <name>AMP</name>
        <dbReference type="ChEBI" id="CHEBI:456215"/>
    </ligand>
</feature>
<feature type="binding site" evidence="5">
    <location>
        <position position="128"/>
    </location>
    <ligand>
        <name>ATP</name>
        <dbReference type="ChEBI" id="CHEBI:30616"/>
    </ligand>
</feature>
<comment type="subunit">
    <text evidence="5 7">Monomer.</text>
</comment>
<evidence type="ECO:0000256" key="1">
    <source>
        <dbReference type="ARBA" id="ARBA00022679"/>
    </source>
</evidence>
<dbReference type="UniPathway" id="UPA00588">
    <property type="reaction ID" value="UER00649"/>
</dbReference>
<comment type="pathway">
    <text evidence="5">Purine metabolism; AMP biosynthesis via salvage pathway; AMP from ADP: step 1/1.</text>
</comment>
<keyword evidence="1 5" id="KW-0808">Transferase</keyword>
<keyword evidence="4 5" id="KW-0418">Kinase</keyword>